<reference evidence="15" key="2">
    <citation type="submission" date="2022-01" db="EMBL/GenBank/DDBJ databases">
        <title>Comparison of Fish pathogen Aeromonas spp.</title>
        <authorList>
            <person name="Dubey S."/>
            <person name="Sorum H."/>
            <person name="Munangandu H.M."/>
        </authorList>
    </citation>
    <scope>NUCLEOTIDE SEQUENCE</scope>
    <source>
        <strain evidence="15">SD/21-15</strain>
    </source>
</reference>
<keyword evidence="8 12" id="KW-0472">Membrane</keyword>
<evidence type="ECO:0000256" key="10">
    <source>
        <dbReference type="ARBA" id="ARBA00029447"/>
    </source>
</evidence>
<dbReference type="FunFam" id="1.10.287.950:FF:000001">
    <property type="entry name" value="Methyl-accepting chemotaxis sensory transducer"/>
    <property type="match status" value="1"/>
</dbReference>
<evidence type="ECO:0000256" key="2">
    <source>
        <dbReference type="ARBA" id="ARBA00022475"/>
    </source>
</evidence>
<evidence type="ECO:0000256" key="5">
    <source>
        <dbReference type="ARBA" id="ARBA00022519"/>
    </source>
</evidence>
<dbReference type="SMART" id="SM00283">
    <property type="entry name" value="MA"/>
    <property type="match status" value="1"/>
</dbReference>
<dbReference type="GO" id="GO:0004888">
    <property type="term" value="F:transmembrane signaling receptor activity"/>
    <property type="evidence" value="ECO:0007669"/>
    <property type="project" value="InterPro"/>
</dbReference>
<evidence type="ECO:0000313" key="19">
    <source>
        <dbReference type="Proteomes" id="UP000502657"/>
    </source>
</evidence>
<dbReference type="Proteomes" id="UP000502006">
    <property type="component" value="Chromosome"/>
</dbReference>
<keyword evidence="5" id="KW-0997">Cell inner membrane</keyword>
<feature type="domain" description="HAMP" evidence="14">
    <location>
        <begin position="298"/>
        <end position="352"/>
    </location>
</feature>
<dbReference type="InterPro" id="IPR033479">
    <property type="entry name" value="dCache_1"/>
</dbReference>
<evidence type="ECO:0000256" key="12">
    <source>
        <dbReference type="SAM" id="Phobius"/>
    </source>
</evidence>
<dbReference type="CDD" id="cd06225">
    <property type="entry name" value="HAMP"/>
    <property type="match status" value="1"/>
</dbReference>
<evidence type="ECO:0000313" key="15">
    <source>
        <dbReference type="EMBL" id="MCV3287606.1"/>
    </source>
</evidence>
<gene>
    <name evidence="16" type="ORF">E4186_21085</name>
    <name evidence="17" type="ORF">E4188_09350</name>
    <name evidence="15" type="ORF">LZT28_04965</name>
</gene>
<organism evidence="16 18">
    <name type="scientific">Aeromonas media</name>
    <dbReference type="NCBI Taxonomy" id="651"/>
    <lineage>
        <taxon>Bacteria</taxon>
        <taxon>Pseudomonadati</taxon>
        <taxon>Pseudomonadota</taxon>
        <taxon>Gammaproteobacteria</taxon>
        <taxon>Aeromonadales</taxon>
        <taxon>Aeromonadaceae</taxon>
        <taxon>Aeromonas</taxon>
    </lineage>
</organism>
<evidence type="ECO:0000313" key="16">
    <source>
        <dbReference type="EMBL" id="QJT32402.1"/>
    </source>
</evidence>
<dbReference type="RefSeq" id="WP_041206565.1">
    <property type="nucleotide sequence ID" value="NZ_CAAKNK010000388.1"/>
</dbReference>
<keyword evidence="19" id="KW-1185">Reference proteome</keyword>
<evidence type="ECO:0000256" key="4">
    <source>
        <dbReference type="ARBA" id="ARBA00022500"/>
    </source>
</evidence>
<dbReference type="GO" id="GO:0006935">
    <property type="term" value="P:chemotaxis"/>
    <property type="evidence" value="ECO:0007669"/>
    <property type="project" value="UniProtKB-KW"/>
</dbReference>
<dbReference type="Gene3D" id="1.10.287.950">
    <property type="entry name" value="Methyl-accepting chemotaxis protein"/>
    <property type="match status" value="1"/>
</dbReference>
<dbReference type="EMBL" id="JAJVCY010000005">
    <property type="protein sequence ID" value="MCV3287606.1"/>
    <property type="molecule type" value="Genomic_DNA"/>
</dbReference>
<keyword evidence="9 11" id="KW-0807">Transducer</keyword>
<dbReference type="PROSITE" id="PS50885">
    <property type="entry name" value="HAMP"/>
    <property type="match status" value="1"/>
</dbReference>
<dbReference type="InterPro" id="IPR029151">
    <property type="entry name" value="Sensor-like_sf"/>
</dbReference>
<dbReference type="AlphaFoldDB" id="A0A7Z3CP16"/>
<dbReference type="CDD" id="cd11386">
    <property type="entry name" value="MCP_signal"/>
    <property type="match status" value="1"/>
</dbReference>
<name>A0A7Z3CP16_AERME</name>
<dbReference type="InterPro" id="IPR003660">
    <property type="entry name" value="HAMP_dom"/>
</dbReference>
<keyword evidence="6 12" id="KW-0812">Transmembrane</keyword>
<feature type="transmembrane region" description="Helical" evidence="12">
    <location>
        <begin position="274"/>
        <end position="301"/>
    </location>
</feature>
<dbReference type="EMBL" id="CP038448">
    <property type="protein sequence ID" value="QJT38698.1"/>
    <property type="molecule type" value="Genomic_DNA"/>
</dbReference>
<evidence type="ECO:0000259" key="13">
    <source>
        <dbReference type="PROSITE" id="PS50111"/>
    </source>
</evidence>
<dbReference type="PRINTS" id="PR00260">
    <property type="entry name" value="CHEMTRNSDUCR"/>
</dbReference>
<dbReference type="SMART" id="SM00304">
    <property type="entry name" value="HAMP"/>
    <property type="match status" value="1"/>
</dbReference>
<dbReference type="PANTHER" id="PTHR32089">
    <property type="entry name" value="METHYL-ACCEPTING CHEMOTAXIS PROTEIN MCPB"/>
    <property type="match status" value="1"/>
</dbReference>
<evidence type="ECO:0000313" key="17">
    <source>
        <dbReference type="EMBL" id="QJT38698.1"/>
    </source>
</evidence>
<dbReference type="SUPFAM" id="SSF103190">
    <property type="entry name" value="Sensory domain-like"/>
    <property type="match status" value="1"/>
</dbReference>
<dbReference type="PROSITE" id="PS50111">
    <property type="entry name" value="CHEMOTAXIS_TRANSDUC_2"/>
    <property type="match status" value="1"/>
</dbReference>
<dbReference type="CDD" id="cd12912">
    <property type="entry name" value="PDC2_MCP_like"/>
    <property type="match status" value="1"/>
</dbReference>
<evidence type="ECO:0000259" key="14">
    <source>
        <dbReference type="PROSITE" id="PS50885"/>
    </source>
</evidence>
<protein>
    <submittedName>
        <fullName evidence="16">Methyl-accepting chemotaxis protein</fullName>
    </submittedName>
</protein>
<proteinExistence type="inferred from homology"/>
<dbReference type="InterPro" id="IPR004090">
    <property type="entry name" value="Chemotax_Me-accpt_rcpt"/>
</dbReference>
<feature type="domain" description="Methyl-accepting transducer" evidence="13">
    <location>
        <begin position="357"/>
        <end position="593"/>
    </location>
</feature>
<evidence type="ECO:0000256" key="1">
    <source>
        <dbReference type="ARBA" id="ARBA00004651"/>
    </source>
</evidence>
<keyword evidence="7 12" id="KW-1133">Transmembrane helix</keyword>
<accession>A0A7Z3CP16</accession>
<comment type="subcellular location">
    <subcellularLocation>
        <location evidence="1">Cell membrane</location>
        <topology evidence="1">Multi-pass membrane protein</topology>
    </subcellularLocation>
</comment>
<dbReference type="Proteomes" id="UP000502657">
    <property type="component" value="Chromosome"/>
</dbReference>
<evidence type="ECO:0000256" key="11">
    <source>
        <dbReference type="PROSITE-ProRule" id="PRU00284"/>
    </source>
</evidence>
<evidence type="ECO:0000313" key="18">
    <source>
        <dbReference type="Proteomes" id="UP000502006"/>
    </source>
</evidence>
<dbReference type="Gene3D" id="3.30.450.20">
    <property type="entry name" value="PAS domain"/>
    <property type="match status" value="2"/>
</dbReference>
<keyword evidence="3" id="KW-0488">Methylation</keyword>
<dbReference type="GO" id="GO:0007165">
    <property type="term" value="P:signal transduction"/>
    <property type="evidence" value="ECO:0007669"/>
    <property type="project" value="UniProtKB-KW"/>
</dbReference>
<evidence type="ECO:0000256" key="3">
    <source>
        <dbReference type="ARBA" id="ARBA00022481"/>
    </source>
</evidence>
<comment type="similarity">
    <text evidence="10">Belongs to the methyl-accepting chemotaxis (MCP) protein family.</text>
</comment>
<dbReference type="SUPFAM" id="SSF58104">
    <property type="entry name" value="Methyl-accepting chemotaxis protein (MCP) signaling domain"/>
    <property type="match status" value="1"/>
</dbReference>
<evidence type="ECO:0000256" key="8">
    <source>
        <dbReference type="ARBA" id="ARBA00023136"/>
    </source>
</evidence>
<dbReference type="Pfam" id="PF00672">
    <property type="entry name" value="HAMP"/>
    <property type="match status" value="1"/>
</dbReference>
<keyword evidence="2" id="KW-1003">Cell membrane</keyword>
<dbReference type="PANTHER" id="PTHR32089:SF117">
    <property type="entry name" value="METHYL ACCEPTING SENSORY TRANSDUCER WITH CACHE_1 SMALL MOLECULE BINDING DOMAIN"/>
    <property type="match status" value="1"/>
</dbReference>
<dbReference type="Pfam" id="PF02743">
    <property type="entry name" value="dCache_1"/>
    <property type="match status" value="1"/>
</dbReference>
<dbReference type="Pfam" id="PF00015">
    <property type="entry name" value="MCPsignal"/>
    <property type="match status" value="1"/>
</dbReference>
<evidence type="ECO:0000256" key="7">
    <source>
        <dbReference type="ARBA" id="ARBA00022989"/>
    </source>
</evidence>
<dbReference type="FunFam" id="3.30.450.20:FF:000048">
    <property type="entry name" value="Methyl-accepting chemotaxis protein"/>
    <property type="match status" value="1"/>
</dbReference>
<reference evidence="18 19" key="1">
    <citation type="submission" date="2019-03" db="EMBL/GenBank/DDBJ databases">
        <title>Novel transposon Tn6433 accelerates the dissemination of tet(E) in Aeromonas from aerobic biofilm under oxytetracycline stress.</title>
        <authorList>
            <person name="Shi Y."/>
            <person name="Tian Z."/>
            <person name="Zhang Y."/>
            <person name="Zhang H."/>
            <person name="Yang M."/>
        </authorList>
    </citation>
    <scope>NUCLEOTIDE SEQUENCE [LARGE SCALE GENOMIC DNA]</scope>
    <source>
        <strain evidence="17 19">R50-22</strain>
        <strain evidence="16 18">T5-8</strain>
    </source>
</reference>
<keyword evidence="4" id="KW-0145">Chemotaxis</keyword>
<dbReference type="GO" id="GO:0043200">
    <property type="term" value="P:response to amino acid"/>
    <property type="evidence" value="ECO:0007669"/>
    <property type="project" value="UniProtKB-ARBA"/>
</dbReference>
<sequence>MTLSLRGKLLAASLGVVLLMAALLGIVAFHTLKSRTLGAIQSEAVNYGHAHSVAIGNWLADRRHAVNALTAVIADNPEATLVPYLLQTRTSGGFGLTYFGSVQGAMTRHDPSLNTANYDPRVRPWYQNATKAGKLIVTAPYVSVTMQQMVVTLAEPVSHQGQVIGVAGADLSLDDLIDEVLAMRVQGEGYAMLLDRSGLIVGHPQKALALKQVAELAPGLTGTTLEGWSRDGELHGATIAGREVLLSVQGVPGTDWLLAMVMYKDVLEAPFASLLWQLVGLTLVLLLVFSALLIAMFNYLFADLGRVSKALADIAHGEGDLTVQIVAQSRDEVGLLAQNFNLFVARLHGIVSRLRDVTVELAAQSRTQAAGAEERSQRVRQQQDEIVMVATAVTEMASATQEIAGNAEFAATTSGDAVRLAVAGQSQVGQSQRSISGLAGEVADASQTIHELDGHAHKISGILATISGIAEQTNLLALNAAIEAARAGEQGRGFAVVADEVRVLSRRTHDSTAEIQQMIEALQQTTRRAVGGMETSRQLAGTSVEDAEAANQSLARINEAIGAISDMATQIAAAAEEQTSVTGEISRNTENIRHVSQTLAEQAKVEAAQAAELKSLTERLEQEIGRFRL</sequence>
<dbReference type="CDD" id="cd12913">
    <property type="entry name" value="PDC1_MCP_like"/>
    <property type="match status" value="1"/>
</dbReference>
<dbReference type="Proteomes" id="UP001208651">
    <property type="component" value="Unassembled WGS sequence"/>
</dbReference>
<dbReference type="GO" id="GO:0005886">
    <property type="term" value="C:plasma membrane"/>
    <property type="evidence" value="ECO:0007669"/>
    <property type="project" value="UniProtKB-SubCell"/>
</dbReference>
<evidence type="ECO:0000256" key="6">
    <source>
        <dbReference type="ARBA" id="ARBA00022692"/>
    </source>
</evidence>
<dbReference type="GO" id="GO:0016597">
    <property type="term" value="F:amino acid binding"/>
    <property type="evidence" value="ECO:0007669"/>
    <property type="project" value="UniProtKB-ARBA"/>
</dbReference>
<dbReference type="EMBL" id="CP038444">
    <property type="protein sequence ID" value="QJT32402.1"/>
    <property type="molecule type" value="Genomic_DNA"/>
</dbReference>
<evidence type="ECO:0000256" key="9">
    <source>
        <dbReference type="ARBA" id="ARBA00023224"/>
    </source>
</evidence>
<dbReference type="InterPro" id="IPR004089">
    <property type="entry name" value="MCPsignal_dom"/>
</dbReference>